<reference evidence="15 16" key="1">
    <citation type="submission" date="2021-01" db="EMBL/GenBank/DDBJ databases">
        <title>Identification and Characterization of Corynebacterium sp.</title>
        <authorList>
            <person name="Luo Q."/>
            <person name="Qu P."/>
            <person name="Chen Q."/>
        </authorList>
    </citation>
    <scope>NUCLEOTIDE SEQUENCE [LARGE SCALE GENOMIC DNA]</scope>
    <source>
        <strain evidence="15 16">MC-18</strain>
    </source>
</reference>
<feature type="domain" description="Plastocyanin-like" evidence="14">
    <location>
        <begin position="201"/>
        <end position="310"/>
    </location>
</feature>
<feature type="binding site" description="type 1 copper site" evidence="12">
    <location>
        <position position="296"/>
    </location>
    <ligand>
        <name>Cu cation</name>
        <dbReference type="ChEBI" id="CHEBI:23378"/>
        <label>1</label>
    </ligand>
</feature>
<gene>
    <name evidence="15" type="ORF">JMN37_04955</name>
</gene>
<keyword evidence="7 12" id="KW-0479">Metal-binding</keyword>
<evidence type="ECO:0000256" key="4">
    <source>
        <dbReference type="ARBA" id="ARBA00011233"/>
    </source>
</evidence>
<evidence type="ECO:0000256" key="2">
    <source>
        <dbReference type="ARBA" id="ARBA00001973"/>
    </source>
</evidence>
<feature type="binding site" description="type 1 copper site" evidence="12">
    <location>
        <position position="437"/>
    </location>
    <ligand>
        <name>Cu cation</name>
        <dbReference type="ChEBI" id="CHEBI:23378"/>
        <label>1</label>
    </ligand>
</feature>
<keyword evidence="10 12" id="KW-0186">Copper</keyword>
<evidence type="ECO:0000256" key="6">
    <source>
        <dbReference type="ARBA" id="ARBA00017290"/>
    </source>
</evidence>
<comment type="cofactor">
    <cofactor evidence="2 12">
        <name>Cu(2+)</name>
        <dbReference type="ChEBI" id="CHEBI:29036"/>
    </cofactor>
</comment>
<comment type="subunit">
    <text evidence="4">Homotrimer.</text>
</comment>
<dbReference type="PRINTS" id="PR00695">
    <property type="entry name" value="CUNO2RDTASE"/>
</dbReference>
<evidence type="ECO:0000256" key="12">
    <source>
        <dbReference type="PIRSR" id="PIRSR601287-1"/>
    </source>
</evidence>
<evidence type="ECO:0000256" key="11">
    <source>
        <dbReference type="ARBA" id="ARBA00049340"/>
    </source>
</evidence>
<dbReference type="InterPro" id="IPR045087">
    <property type="entry name" value="Cu-oxidase_fam"/>
</dbReference>
<protein>
    <recommendedName>
        <fullName evidence="6">Copper-containing nitrite reductase</fullName>
        <ecNumber evidence="5">1.7.2.1</ecNumber>
    </recommendedName>
</protein>
<dbReference type="InterPro" id="IPR001287">
    <property type="entry name" value="NO2-reductase_Cu"/>
</dbReference>
<evidence type="ECO:0000256" key="5">
    <source>
        <dbReference type="ARBA" id="ARBA00011882"/>
    </source>
</evidence>
<evidence type="ECO:0000256" key="13">
    <source>
        <dbReference type="SAM" id="Phobius"/>
    </source>
</evidence>
<dbReference type="CDD" id="cd11020">
    <property type="entry name" value="CuRO_1_CuNIR"/>
    <property type="match status" value="1"/>
</dbReference>
<keyword evidence="13" id="KW-0472">Membrane</keyword>
<dbReference type="SUPFAM" id="SSF49503">
    <property type="entry name" value="Cupredoxins"/>
    <property type="match status" value="3"/>
</dbReference>
<keyword evidence="13" id="KW-1133">Transmembrane helix</keyword>
<dbReference type="GO" id="GO:0050421">
    <property type="term" value="F:nitrite reductase (NO-forming) activity"/>
    <property type="evidence" value="ECO:0007669"/>
    <property type="project" value="UniProtKB-EC"/>
</dbReference>
<dbReference type="PANTHER" id="PTHR11709">
    <property type="entry name" value="MULTI-COPPER OXIDASE"/>
    <property type="match status" value="1"/>
</dbReference>
<dbReference type="EC" id="1.7.2.1" evidence="5"/>
<comment type="similarity">
    <text evidence="3">Belongs to the multicopper oxidase family.</text>
</comment>
<organism evidence="15 16">
    <name type="scientific">Corynebacterium lipophilum</name>
    <dbReference type="NCBI Taxonomy" id="2804918"/>
    <lineage>
        <taxon>Bacteria</taxon>
        <taxon>Bacillati</taxon>
        <taxon>Actinomycetota</taxon>
        <taxon>Actinomycetes</taxon>
        <taxon>Mycobacteriales</taxon>
        <taxon>Corynebacteriaceae</taxon>
        <taxon>Corynebacterium</taxon>
    </lineage>
</organism>
<dbReference type="GO" id="GO:0005507">
    <property type="term" value="F:copper ion binding"/>
    <property type="evidence" value="ECO:0007669"/>
    <property type="project" value="InterPro"/>
</dbReference>
<sequence length="454" mass="49099">MGAELSLFRTIFITIETVNKKGQTSDGLAWGIIAVFVALVVAFSALSSTAGDDRGPEPLDTSGATTLDVDIQGMTFTPNRIDVPSGTRLILTITNSDDQQHDLKLGNEYTGRIDPGDTVVHDFGVFTESTQGWCTIAGHKAMGMVFDVVVGSASPSTSPSAAPRPVVAADGPDDGLVYRDPALPPAPDAPERTVHEHTWHVAKSERQVAPGVTQPVWTFDGKMPGPVLRGRVGDLFRITIVNDGTMEHSIDFHAGEVNPDTNMAQIAPGESLTYEFEARRYGIWMYHCATMPMSLHIANGMFGAVVIDPPDLTPVDAEYVLLSHEVFLGEDGADPERVAAGLYDLTAFNGYPNQYQQRPIPARVGDTVRVWLFNVGPDNPLSFHVVGEIFDTVFKEGQYQIRNATDTGSQALGLLAAQGGFVEMTFDEPGTYTFVNHQMTDAEKGQRGQFVVTP</sequence>
<keyword evidence="9" id="KW-0560">Oxidoreductase</keyword>
<evidence type="ECO:0000256" key="1">
    <source>
        <dbReference type="ARBA" id="ARBA00001960"/>
    </source>
</evidence>
<comment type="cofactor">
    <cofactor evidence="1 12">
        <name>Cu(+)</name>
        <dbReference type="ChEBI" id="CHEBI:49552"/>
    </cofactor>
</comment>
<dbReference type="CDD" id="cd04208">
    <property type="entry name" value="CuRO_2_CuNIR"/>
    <property type="match status" value="1"/>
</dbReference>
<dbReference type="EMBL" id="JAEUWV010000004">
    <property type="protein sequence ID" value="MCO6394330.1"/>
    <property type="molecule type" value="Genomic_DNA"/>
</dbReference>
<feature type="binding site" description="type 1 copper site" evidence="12">
    <location>
        <position position="287"/>
    </location>
    <ligand>
        <name>Cu cation</name>
        <dbReference type="ChEBI" id="CHEBI:23378"/>
        <label>1</label>
    </ligand>
</feature>
<evidence type="ECO:0000256" key="10">
    <source>
        <dbReference type="ARBA" id="ARBA00023008"/>
    </source>
</evidence>
<evidence type="ECO:0000256" key="3">
    <source>
        <dbReference type="ARBA" id="ARBA00010609"/>
    </source>
</evidence>
<evidence type="ECO:0000313" key="15">
    <source>
        <dbReference type="EMBL" id="MCO6394330.1"/>
    </source>
</evidence>
<dbReference type="AlphaFoldDB" id="A0AAW5HSH8"/>
<evidence type="ECO:0000256" key="8">
    <source>
        <dbReference type="ARBA" id="ARBA00022737"/>
    </source>
</evidence>
<dbReference type="Proteomes" id="UP001205920">
    <property type="component" value="Unassembled WGS sequence"/>
</dbReference>
<dbReference type="Gene3D" id="2.60.40.420">
    <property type="entry name" value="Cupredoxins - blue copper proteins"/>
    <property type="match status" value="3"/>
</dbReference>
<dbReference type="InterPro" id="IPR008972">
    <property type="entry name" value="Cupredoxin"/>
</dbReference>
<evidence type="ECO:0000313" key="16">
    <source>
        <dbReference type="Proteomes" id="UP001205920"/>
    </source>
</evidence>
<feature type="binding site" description="type 1 copper site" evidence="12">
    <location>
        <position position="288"/>
    </location>
    <ligand>
        <name>Cu cation</name>
        <dbReference type="ChEBI" id="CHEBI:23378"/>
        <label>1</label>
    </ligand>
</feature>
<keyword evidence="8" id="KW-0677">Repeat</keyword>
<comment type="caution">
    <text evidence="15">The sequence shown here is derived from an EMBL/GenBank/DDBJ whole genome shotgun (WGS) entry which is preliminary data.</text>
</comment>
<feature type="binding site" description="type 1 copper site" evidence="12">
    <location>
        <position position="248"/>
    </location>
    <ligand>
        <name>Cu cation</name>
        <dbReference type="ChEBI" id="CHEBI:23378"/>
        <label>1</label>
    </ligand>
</feature>
<dbReference type="PANTHER" id="PTHR11709:SF394">
    <property type="entry name" value="FI03373P-RELATED"/>
    <property type="match status" value="1"/>
</dbReference>
<proteinExistence type="inferred from homology"/>
<accession>A0AAW5HSH8</accession>
<keyword evidence="16" id="KW-1185">Reference proteome</keyword>
<evidence type="ECO:0000256" key="9">
    <source>
        <dbReference type="ARBA" id="ARBA00023002"/>
    </source>
</evidence>
<evidence type="ECO:0000256" key="7">
    <source>
        <dbReference type="ARBA" id="ARBA00022723"/>
    </source>
</evidence>
<keyword evidence="13" id="KW-0812">Transmembrane</keyword>
<feature type="transmembrane region" description="Helical" evidence="13">
    <location>
        <begin position="28"/>
        <end position="46"/>
    </location>
</feature>
<name>A0AAW5HSH8_9CORY</name>
<feature type="binding site" description="type 1 copper site" evidence="12">
    <location>
        <position position="253"/>
    </location>
    <ligand>
        <name>Cu cation</name>
        <dbReference type="ChEBI" id="CHEBI:23378"/>
        <label>1</label>
    </ligand>
</feature>
<comment type="catalytic activity">
    <reaction evidence="11">
        <text>nitric oxide + Fe(III)-[cytochrome c] + H2O = Fe(II)-[cytochrome c] + nitrite + 2 H(+)</text>
        <dbReference type="Rhea" id="RHEA:15233"/>
        <dbReference type="Rhea" id="RHEA-COMP:10350"/>
        <dbReference type="Rhea" id="RHEA-COMP:14399"/>
        <dbReference type="ChEBI" id="CHEBI:15377"/>
        <dbReference type="ChEBI" id="CHEBI:15378"/>
        <dbReference type="ChEBI" id="CHEBI:16301"/>
        <dbReference type="ChEBI" id="CHEBI:16480"/>
        <dbReference type="ChEBI" id="CHEBI:29033"/>
        <dbReference type="ChEBI" id="CHEBI:29034"/>
        <dbReference type="EC" id="1.7.2.1"/>
    </reaction>
</comment>
<dbReference type="InterPro" id="IPR011707">
    <property type="entry name" value="Cu-oxidase-like_N"/>
</dbReference>
<dbReference type="Pfam" id="PF07732">
    <property type="entry name" value="Cu-oxidase_3"/>
    <property type="match status" value="1"/>
</dbReference>
<feature type="binding site" description="type 1 copper site" evidence="12">
    <location>
        <position position="301"/>
    </location>
    <ligand>
        <name>Cu cation</name>
        <dbReference type="ChEBI" id="CHEBI:23378"/>
        <label>1</label>
    </ligand>
</feature>
<evidence type="ECO:0000259" key="14">
    <source>
        <dbReference type="Pfam" id="PF07732"/>
    </source>
</evidence>